<keyword evidence="1" id="KW-0812">Transmembrane</keyword>
<dbReference type="GO" id="GO:0016491">
    <property type="term" value="F:oxidoreductase activity"/>
    <property type="evidence" value="ECO:0007669"/>
    <property type="project" value="UniProtKB-KW"/>
</dbReference>
<dbReference type="Gene3D" id="1.20.210.10">
    <property type="entry name" value="Cytochrome c oxidase-like, subunit I domain"/>
    <property type="match status" value="1"/>
</dbReference>
<dbReference type="EMBL" id="UOFQ01000205">
    <property type="protein sequence ID" value="VAW90533.1"/>
    <property type="molecule type" value="Genomic_DNA"/>
</dbReference>
<keyword evidence="1" id="KW-0472">Membrane</keyword>
<gene>
    <name evidence="2" type="ORF">MNBD_GAMMA17-380</name>
</gene>
<dbReference type="Pfam" id="PF00115">
    <property type="entry name" value="COX1"/>
    <property type="match status" value="1"/>
</dbReference>
<reference evidence="2" key="1">
    <citation type="submission" date="2018-06" db="EMBL/GenBank/DDBJ databases">
        <authorList>
            <person name="Zhirakovskaya E."/>
        </authorList>
    </citation>
    <scope>NUCLEOTIDE SEQUENCE</scope>
</reference>
<organism evidence="2">
    <name type="scientific">hydrothermal vent metagenome</name>
    <dbReference type="NCBI Taxonomy" id="652676"/>
    <lineage>
        <taxon>unclassified sequences</taxon>
        <taxon>metagenomes</taxon>
        <taxon>ecological metagenomes</taxon>
    </lineage>
</organism>
<dbReference type="GO" id="GO:0009060">
    <property type="term" value="P:aerobic respiration"/>
    <property type="evidence" value="ECO:0007669"/>
    <property type="project" value="InterPro"/>
</dbReference>
<protein>
    <submittedName>
        <fullName evidence="2">Cytochrome c oxidase subunit CcoN</fullName>
        <ecNumber evidence="2">1.9.3.1</ecNumber>
    </submittedName>
</protein>
<feature type="transmembrane region" description="Helical" evidence="1">
    <location>
        <begin position="141"/>
        <end position="166"/>
    </location>
</feature>
<feature type="transmembrane region" description="Helical" evidence="1">
    <location>
        <begin position="97"/>
        <end position="121"/>
    </location>
</feature>
<feature type="transmembrane region" description="Helical" evidence="1">
    <location>
        <begin position="14"/>
        <end position="34"/>
    </location>
</feature>
<dbReference type="InterPro" id="IPR000883">
    <property type="entry name" value="Cyt_C_Oxase_1"/>
</dbReference>
<dbReference type="InterPro" id="IPR036927">
    <property type="entry name" value="Cyt_c_oxase-like_su1_sf"/>
</dbReference>
<dbReference type="GO" id="GO:0020037">
    <property type="term" value="F:heme binding"/>
    <property type="evidence" value="ECO:0007669"/>
    <property type="project" value="InterPro"/>
</dbReference>
<evidence type="ECO:0000256" key="1">
    <source>
        <dbReference type="SAM" id="Phobius"/>
    </source>
</evidence>
<feature type="transmembrane region" description="Helical" evidence="1">
    <location>
        <begin position="64"/>
        <end position="85"/>
    </location>
</feature>
<keyword evidence="1" id="KW-1133">Transmembrane helix</keyword>
<name>A0A3B0ZR14_9ZZZZ</name>
<accession>A0A3B0ZR14</accession>
<dbReference type="GO" id="GO:0016020">
    <property type="term" value="C:membrane"/>
    <property type="evidence" value="ECO:0007669"/>
    <property type="project" value="InterPro"/>
</dbReference>
<sequence length="175" mass="19792">MTTQPIAYPEDRDLIKFLFFSTFCLMVGTIHGVWQIQPPVREWLDSIGSPYGGPGHMIDPLAHAHMNLIGGVVTLCMAATYYMLPKITGVALWSRRLVFHTFWWTAIGLLGFYTTLMTFGTLEGNLLLAGDLEGMDEMHQLFKPVIATISTIMGVGFWVFFFNVFATIKKFYQKP</sequence>
<dbReference type="SUPFAM" id="SSF81442">
    <property type="entry name" value="Cytochrome c oxidase subunit I-like"/>
    <property type="match status" value="1"/>
</dbReference>
<evidence type="ECO:0000313" key="2">
    <source>
        <dbReference type="EMBL" id="VAW90533.1"/>
    </source>
</evidence>
<dbReference type="EC" id="1.9.3.1" evidence="2"/>
<dbReference type="AlphaFoldDB" id="A0A3B0ZR14"/>
<dbReference type="GO" id="GO:0004129">
    <property type="term" value="F:cytochrome-c oxidase activity"/>
    <property type="evidence" value="ECO:0007669"/>
    <property type="project" value="InterPro"/>
</dbReference>
<keyword evidence="2" id="KW-0560">Oxidoreductase</keyword>
<proteinExistence type="predicted"/>